<gene>
    <name evidence="1" type="ORF">FD16_GL001176</name>
</gene>
<dbReference type="PATRIC" id="fig|1423807.3.peg.1197"/>
<proteinExistence type="predicted"/>
<keyword evidence="1" id="KW-0808">Transferase</keyword>
<protein>
    <submittedName>
        <fullName evidence="1">1-acyl-sn-glycerol-3-phosphate acyltransferase</fullName>
    </submittedName>
</protein>
<name>A0A0R1VY29_9LACO</name>
<dbReference type="Proteomes" id="UP000051820">
    <property type="component" value="Unassembled WGS sequence"/>
</dbReference>
<keyword evidence="1" id="KW-0012">Acyltransferase</keyword>
<dbReference type="AlphaFoldDB" id="A0A0R1VY29"/>
<dbReference type="eggNOG" id="COG0204">
    <property type="taxonomic scope" value="Bacteria"/>
</dbReference>
<comment type="caution">
    <text evidence="1">The sequence shown here is derived from an EMBL/GenBank/DDBJ whole genome shotgun (WGS) entry which is preliminary data.</text>
</comment>
<dbReference type="EMBL" id="AZGF01000027">
    <property type="protein sequence ID" value="KRM10574.1"/>
    <property type="molecule type" value="Genomic_DNA"/>
</dbReference>
<accession>A0A0R1VY29</accession>
<dbReference type="GO" id="GO:0016746">
    <property type="term" value="F:acyltransferase activity"/>
    <property type="evidence" value="ECO:0007669"/>
    <property type="project" value="UniProtKB-KW"/>
</dbReference>
<keyword evidence="2" id="KW-1185">Reference proteome</keyword>
<evidence type="ECO:0000313" key="1">
    <source>
        <dbReference type="EMBL" id="KRM10574.1"/>
    </source>
</evidence>
<organism evidence="1 2">
    <name type="scientific">Paucilactobacillus suebicus DSM 5007 = KCTC 3549</name>
    <dbReference type="NCBI Taxonomy" id="1423807"/>
    <lineage>
        <taxon>Bacteria</taxon>
        <taxon>Bacillati</taxon>
        <taxon>Bacillota</taxon>
        <taxon>Bacilli</taxon>
        <taxon>Lactobacillales</taxon>
        <taxon>Lactobacillaceae</taxon>
        <taxon>Paucilactobacillus</taxon>
    </lineage>
</organism>
<reference evidence="1 2" key="1">
    <citation type="journal article" date="2015" name="Genome Announc.">
        <title>Expanding the biotechnology potential of lactobacilli through comparative genomics of 213 strains and associated genera.</title>
        <authorList>
            <person name="Sun Z."/>
            <person name="Harris H.M."/>
            <person name="McCann A."/>
            <person name="Guo C."/>
            <person name="Argimon S."/>
            <person name="Zhang W."/>
            <person name="Yang X."/>
            <person name="Jeffery I.B."/>
            <person name="Cooney J.C."/>
            <person name="Kagawa T.F."/>
            <person name="Liu W."/>
            <person name="Song Y."/>
            <person name="Salvetti E."/>
            <person name="Wrobel A."/>
            <person name="Rasinkangas P."/>
            <person name="Parkhill J."/>
            <person name="Rea M.C."/>
            <person name="O'Sullivan O."/>
            <person name="Ritari J."/>
            <person name="Douillard F.P."/>
            <person name="Paul Ross R."/>
            <person name="Yang R."/>
            <person name="Briner A.E."/>
            <person name="Felis G.E."/>
            <person name="de Vos W.M."/>
            <person name="Barrangou R."/>
            <person name="Klaenhammer T.R."/>
            <person name="Caufield P.W."/>
            <person name="Cui Y."/>
            <person name="Zhang H."/>
            <person name="O'Toole P.W."/>
        </authorList>
    </citation>
    <scope>NUCLEOTIDE SEQUENCE [LARGE SCALE GENOMIC DNA]</scope>
    <source>
        <strain evidence="1 2">DSM 5007</strain>
    </source>
</reference>
<sequence>MRIKFVNTSLLKNNTDHGYFIYANHTQPQADAFIPFQLNLFKSTSIIVSPANLGIPIIGRLLPMAGATPIPSNLHQMKDFISAINYQIADKKQVVIYPEAHVWPYYTDIRPLPLSAFHYPVTQHSSSYCMTTTYQRPKRSGDRPQITVYLDGPFKPKQALSPKQQQIDLRNQIFSQMKKRSSYSNYQAIQYERR</sequence>
<evidence type="ECO:0000313" key="2">
    <source>
        <dbReference type="Proteomes" id="UP000051820"/>
    </source>
</evidence>
<dbReference type="STRING" id="1423807.FD16_GL001176"/>